<evidence type="ECO:0000313" key="6">
    <source>
        <dbReference type="Proteomes" id="UP000277580"/>
    </source>
</evidence>
<dbReference type="Proteomes" id="UP000277580">
    <property type="component" value="Unassembled WGS sequence"/>
</dbReference>
<feature type="compositionally biased region" description="Low complexity" evidence="2">
    <location>
        <begin position="288"/>
        <end position="333"/>
    </location>
</feature>
<dbReference type="GO" id="GO:0007165">
    <property type="term" value="P:signal transduction"/>
    <property type="evidence" value="ECO:0007669"/>
    <property type="project" value="InterPro"/>
</dbReference>
<protein>
    <recommendedName>
        <fullName evidence="7">RhoGAP-domain-containing protein</fullName>
    </recommendedName>
</protein>
<feature type="compositionally biased region" description="Pro residues" evidence="2">
    <location>
        <begin position="785"/>
        <end position="794"/>
    </location>
</feature>
<dbReference type="InParanoid" id="A0A3N4KP93"/>
<evidence type="ECO:0000313" key="5">
    <source>
        <dbReference type="EMBL" id="RPB11142.1"/>
    </source>
</evidence>
<dbReference type="EMBL" id="ML119137">
    <property type="protein sequence ID" value="RPB11142.1"/>
    <property type="molecule type" value="Genomic_DNA"/>
</dbReference>
<dbReference type="InterPro" id="IPR001849">
    <property type="entry name" value="PH_domain"/>
</dbReference>
<dbReference type="STRING" id="1392247.A0A3N4KP93"/>
<feature type="region of interest" description="Disordered" evidence="2">
    <location>
        <begin position="634"/>
        <end position="670"/>
    </location>
</feature>
<dbReference type="Pfam" id="PF00169">
    <property type="entry name" value="PH"/>
    <property type="match status" value="1"/>
</dbReference>
<feature type="compositionally biased region" description="Basic and acidic residues" evidence="2">
    <location>
        <begin position="1152"/>
        <end position="1162"/>
    </location>
</feature>
<dbReference type="CDD" id="cd13277">
    <property type="entry name" value="PH_Bem3"/>
    <property type="match status" value="1"/>
</dbReference>
<dbReference type="GO" id="GO:0005096">
    <property type="term" value="F:GTPase activator activity"/>
    <property type="evidence" value="ECO:0007669"/>
    <property type="project" value="UniProtKB-KW"/>
</dbReference>
<reference evidence="5 6" key="1">
    <citation type="journal article" date="2018" name="Nat. Ecol. Evol.">
        <title>Pezizomycetes genomes reveal the molecular basis of ectomycorrhizal truffle lifestyle.</title>
        <authorList>
            <person name="Murat C."/>
            <person name="Payen T."/>
            <person name="Noel B."/>
            <person name="Kuo A."/>
            <person name="Morin E."/>
            <person name="Chen J."/>
            <person name="Kohler A."/>
            <person name="Krizsan K."/>
            <person name="Balestrini R."/>
            <person name="Da Silva C."/>
            <person name="Montanini B."/>
            <person name="Hainaut M."/>
            <person name="Levati E."/>
            <person name="Barry K.W."/>
            <person name="Belfiori B."/>
            <person name="Cichocki N."/>
            <person name="Clum A."/>
            <person name="Dockter R.B."/>
            <person name="Fauchery L."/>
            <person name="Guy J."/>
            <person name="Iotti M."/>
            <person name="Le Tacon F."/>
            <person name="Lindquist E.A."/>
            <person name="Lipzen A."/>
            <person name="Malagnac F."/>
            <person name="Mello A."/>
            <person name="Molinier V."/>
            <person name="Miyauchi S."/>
            <person name="Poulain J."/>
            <person name="Riccioni C."/>
            <person name="Rubini A."/>
            <person name="Sitrit Y."/>
            <person name="Splivallo R."/>
            <person name="Traeger S."/>
            <person name="Wang M."/>
            <person name="Zifcakova L."/>
            <person name="Wipf D."/>
            <person name="Zambonelli A."/>
            <person name="Paolocci F."/>
            <person name="Nowrousian M."/>
            <person name="Ottonello S."/>
            <person name="Baldrian P."/>
            <person name="Spatafora J.W."/>
            <person name="Henrissat B."/>
            <person name="Nagy L.G."/>
            <person name="Aury J.M."/>
            <person name="Wincker P."/>
            <person name="Grigoriev I.V."/>
            <person name="Bonfante P."/>
            <person name="Martin F.M."/>
        </authorList>
    </citation>
    <scope>NUCLEOTIDE SEQUENCE [LARGE SCALE GENOMIC DNA]</scope>
    <source>
        <strain evidence="5 6">CCBAS932</strain>
    </source>
</reference>
<dbReference type="PANTHER" id="PTHR23176">
    <property type="entry name" value="RHO/RAC/CDC GTPASE-ACTIVATING PROTEIN"/>
    <property type="match status" value="1"/>
</dbReference>
<gene>
    <name evidence="5" type="ORF">P167DRAFT_546496</name>
</gene>
<feature type="compositionally biased region" description="Low complexity" evidence="2">
    <location>
        <begin position="379"/>
        <end position="397"/>
    </location>
</feature>
<feature type="compositionally biased region" description="Low complexity" evidence="2">
    <location>
        <begin position="40"/>
        <end position="53"/>
    </location>
</feature>
<dbReference type="SMART" id="SM00233">
    <property type="entry name" value="PH"/>
    <property type="match status" value="1"/>
</dbReference>
<keyword evidence="1" id="KW-0343">GTPase activation</keyword>
<keyword evidence="6" id="KW-1185">Reference proteome</keyword>
<feature type="region of interest" description="Disordered" evidence="2">
    <location>
        <begin position="1"/>
        <end position="114"/>
    </location>
</feature>
<feature type="region of interest" description="Disordered" evidence="2">
    <location>
        <begin position="1083"/>
        <end position="1102"/>
    </location>
</feature>
<feature type="compositionally biased region" description="Acidic residues" evidence="2">
    <location>
        <begin position="660"/>
        <end position="670"/>
    </location>
</feature>
<dbReference type="Pfam" id="PF00620">
    <property type="entry name" value="RhoGAP"/>
    <property type="match status" value="1"/>
</dbReference>
<dbReference type="OrthoDB" id="185175at2759"/>
<feature type="compositionally biased region" description="Polar residues" evidence="2">
    <location>
        <begin position="353"/>
        <end position="375"/>
    </location>
</feature>
<dbReference type="SUPFAM" id="SSF50729">
    <property type="entry name" value="PH domain-like"/>
    <property type="match status" value="1"/>
</dbReference>
<feature type="compositionally biased region" description="Basic and acidic residues" evidence="2">
    <location>
        <begin position="716"/>
        <end position="725"/>
    </location>
</feature>
<evidence type="ECO:0008006" key="7">
    <source>
        <dbReference type="Google" id="ProtNLM"/>
    </source>
</evidence>
<dbReference type="InterPro" id="IPR050729">
    <property type="entry name" value="Rho-GAP"/>
</dbReference>
<dbReference type="InterPro" id="IPR011993">
    <property type="entry name" value="PH-like_dom_sf"/>
</dbReference>
<feature type="domain" description="PH" evidence="3">
    <location>
        <begin position="1032"/>
        <end position="1147"/>
    </location>
</feature>
<evidence type="ECO:0000259" key="4">
    <source>
        <dbReference type="PROSITE" id="PS50238"/>
    </source>
</evidence>
<evidence type="ECO:0000256" key="2">
    <source>
        <dbReference type="SAM" id="MobiDB-lite"/>
    </source>
</evidence>
<feature type="region of interest" description="Disordered" evidence="2">
    <location>
        <begin position="126"/>
        <end position="184"/>
    </location>
</feature>
<evidence type="ECO:0000256" key="1">
    <source>
        <dbReference type="ARBA" id="ARBA00022468"/>
    </source>
</evidence>
<evidence type="ECO:0000259" key="3">
    <source>
        <dbReference type="PROSITE" id="PS50003"/>
    </source>
</evidence>
<feature type="compositionally biased region" description="Basic and acidic residues" evidence="2">
    <location>
        <begin position="1507"/>
        <end position="1526"/>
    </location>
</feature>
<sequence length="1678" mass="183513">MSHRPQTMPPASGRGGGGRGQELQQLEHQDRLRDLNATRQQQQHQQQQQYYYNPHPPHPPHPQFYYQQQHQHQQQHQPQALNSRVLNRSNYSREADADAEAAAALEQEEQGVEQARKELLAAANTTTSARLLPQQSPRFPPPSPARAREPQPQRHTQPLLQPPPLLHDYREGGAGRTTGTGEYYNNNNTSTLTANTNTGGGGGGGLITITTPARSTFNHRQPQPGTPTTTSVSVSQHQNQLERLAVEASHIAGVLSGTYPLKNSNNNNSPTAASTATEHYNPHHNHQHQPPSTPSTLTYPSVPKSLSNNINTNANTNTNTNNGSGKPQQQQQQHLSVPEVLLSTAATSPMPPSQFTNRPPPRTSSIDSAISTVSRHSADGNNTNGSSSSSGSSAPTPADIQTLIETAGSAEALIGYMLKEKASAATQNAQLWKLVDKQRAMILGLNKDLEQALKDKDRYRKKLKEQLGVVPPVPSSSAAIMAARATAAVESAEEHEDLPVESFSLVRSESMPLPERGRVFGGGLEISYPEAMETLEEGPSSPTAARNGAFTPESVRTPLGSQHSDSTSLKEGSGFAPLSPRLQEMYVPKDESGNADNAPFQYPVSSAKIASRAHHLMKLGISTNVAPVSGLGKSPIRKAPPAPLALTSPLSETRAQLHSEDEEEDDEYEDDNVSISEIPGYQQRAETEGEVIVTQEHNDESVSIERMPAYDRRTSWTHTPIDKKGPPSLALLPSVNIPHAAPTPRLQDRQAMSLAPPMVHNGKPFSPGLAADGSGIRQQFARAPLPSPGLPSSPRPIDRPMNSPKPKQRPQSPGSPRTSPLSPRLAVAPVPFQPSTPRGLMPQSLNAPLRSPLPRGHEKSDSTTSQGSLEDQVINLIIQPSAINSVDCRVVSSRMRPSRASMLPGSKPRVSENDSVFTLGVFARGTGGEILRVEKDVGALPALDAVLRRFITFNAKLPDRALFTGHAPARIDSRRAAVDEYFAGVLGATMDERAALALCQFFSTDVVDHIPSADVAGSFKDGSSIASGVQGKPHKEGYLTKRGKNFGGWKARYFVLNGPVLKYYEAPGGAHLGQIKLQSAQIGRQSQSQKVKEPLEGETDTESQYRHAFLILEPKRKDSSTLVRHVLCAESDAERDEWVEALMQYVDKSDVAEDASGKEGREKKKRYGPKHKDSKDSQTIEQDKLHALGYEQTTPGPEPARGPTPEELQRMRNTPSPQNSISSSIIATQSSSTITAPTLQPAPERTAQVKQISAPTNGSVISDLAAWGAKLTHSEQKAAKKRSIWGFRQRSSSDLDNHHLGGTPYHQIGERLNRSVFGATLEEAVHLSKPFGVTVSLPAVVYRCIEYLEAKDAASEEGIFRLSGSNVVIKGLRERFNTESDFNLLNNDEYYDVHAVAGLLKLYLRELPTNVLTTERREEFVKVTEMDDKATKIKALNELVHSLPIENFELLRALSGHLLRIVENSDVNKMTIRNVGIVFSPTLNIPAQVFSMFLHEYRHIFVRPEEQYPSEHEPPQSPSREAHDNRPTITGPMQQSAQPPQQQLQQQTQQQPQQQPSTQQQQQQQLIHHPGPVPGTPGLPLKTPLPNLVQEPQTPRTVAASYEPDYSQMFTPSQSEFPRSPLPVEVTQGESASGLSLPEKGGRQRRRESSMMFMMGGMRNKNSFVVPKAMVMEDSVYE</sequence>
<dbReference type="FunFam" id="2.30.29.30:FF:000452">
    <property type="entry name" value="Rho GTPase activator (Bem3)"/>
    <property type="match status" value="1"/>
</dbReference>
<feature type="region of interest" description="Disordered" evidence="2">
    <location>
        <begin position="534"/>
        <end position="578"/>
    </location>
</feature>
<dbReference type="PROSITE" id="PS50003">
    <property type="entry name" value="PH_DOMAIN"/>
    <property type="match status" value="1"/>
</dbReference>
<feature type="domain" description="Rho-GAP" evidence="4">
    <location>
        <begin position="1319"/>
        <end position="1509"/>
    </location>
</feature>
<dbReference type="SUPFAM" id="SSF48350">
    <property type="entry name" value="GTPase activation domain, GAP"/>
    <property type="match status" value="1"/>
</dbReference>
<feature type="compositionally biased region" description="Polar residues" evidence="2">
    <location>
        <begin position="809"/>
        <end position="821"/>
    </location>
</feature>
<organism evidence="5 6">
    <name type="scientific">Morchella conica CCBAS932</name>
    <dbReference type="NCBI Taxonomy" id="1392247"/>
    <lineage>
        <taxon>Eukaryota</taxon>
        <taxon>Fungi</taxon>
        <taxon>Dikarya</taxon>
        <taxon>Ascomycota</taxon>
        <taxon>Pezizomycotina</taxon>
        <taxon>Pezizomycetes</taxon>
        <taxon>Pezizales</taxon>
        <taxon>Morchellaceae</taxon>
        <taxon>Morchella</taxon>
    </lineage>
</organism>
<dbReference type="GO" id="GO:0005938">
    <property type="term" value="C:cell cortex"/>
    <property type="evidence" value="ECO:0007669"/>
    <property type="project" value="UniProtKB-ARBA"/>
</dbReference>
<feature type="region of interest" description="Disordered" evidence="2">
    <location>
        <begin position="1152"/>
        <end position="1222"/>
    </location>
</feature>
<dbReference type="Gene3D" id="2.30.29.30">
    <property type="entry name" value="Pleckstrin-homology domain (PH domain)/Phosphotyrosine-binding domain (PTB)"/>
    <property type="match status" value="1"/>
</dbReference>
<dbReference type="PANTHER" id="PTHR23176:SF129">
    <property type="entry name" value="RHO GTPASE ACTIVATING PROTEIN AT 16F, ISOFORM E-RELATED"/>
    <property type="match status" value="1"/>
</dbReference>
<feature type="compositionally biased region" description="Polar residues" evidence="2">
    <location>
        <begin position="80"/>
        <end position="90"/>
    </location>
</feature>
<proteinExistence type="predicted"/>
<feature type="region of interest" description="Disordered" evidence="2">
    <location>
        <begin position="215"/>
        <end position="237"/>
    </location>
</feature>
<dbReference type="SMART" id="SM00324">
    <property type="entry name" value="RhoGAP"/>
    <property type="match status" value="1"/>
</dbReference>
<feature type="compositionally biased region" description="Polar residues" evidence="2">
    <location>
        <begin position="559"/>
        <end position="570"/>
    </location>
</feature>
<feature type="compositionally biased region" description="Low complexity" evidence="2">
    <location>
        <begin position="221"/>
        <end position="236"/>
    </location>
</feature>
<feature type="region of interest" description="Disordered" evidence="2">
    <location>
        <begin position="716"/>
        <end position="742"/>
    </location>
</feature>
<feature type="region of interest" description="Disordered" evidence="2">
    <location>
        <begin position="1612"/>
        <end position="1647"/>
    </location>
</feature>
<dbReference type="InterPro" id="IPR000198">
    <property type="entry name" value="RhoGAP_dom"/>
</dbReference>
<dbReference type="PROSITE" id="PS50238">
    <property type="entry name" value="RHOGAP"/>
    <property type="match status" value="1"/>
</dbReference>
<feature type="compositionally biased region" description="Basic and acidic residues" evidence="2">
    <location>
        <begin position="1170"/>
        <end position="1186"/>
    </location>
</feature>
<feature type="compositionally biased region" description="Low complexity" evidence="2">
    <location>
        <begin position="63"/>
        <end position="79"/>
    </location>
</feature>
<dbReference type="Gene3D" id="1.10.555.10">
    <property type="entry name" value="Rho GTPase activation protein"/>
    <property type="match status" value="1"/>
</dbReference>
<name>A0A3N4KP93_9PEZI</name>
<feature type="compositionally biased region" description="Low complexity" evidence="2">
    <location>
        <begin position="263"/>
        <end position="277"/>
    </location>
</feature>
<accession>A0A3N4KP93</accession>
<dbReference type="InterPro" id="IPR008936">
    <property type="entry name" value="Rho_GTPase_activation_prot"/>
</dbReference>
<feature type="region of interest" description="Disordered" evidence="2">
    <location>
        <begin position="781"/>
        <end position="868"/>
    </location>
</feature>
<feature type="compositionally biased region" description="Basic and acidic residues" evidence="2">
    <location>
        <begin position="25"/>
        <end position="36"/>
    </location>
</feature>
<feature type="compositionally biased region" description="Low complexity" evidence="2">
    <location>
        <begin position="1534"/>
        <end position="1566"/>
    </location>
</feature>
<feature type="region of interest" description="Disordered" evidence="2">
    <location>
        <begin position="258"/>
        <end position="397"/>
    </location>
</feature>
<feature type="region of interest" description="Disordered" evidence="2">
    <location>
        <begin position="1507"/>
        <end position="1589"/>
    </location>
</feature>